<evidence type="ECO:0000313" key="2">
    <source>
        <dbReference type="Proteomes" id="UP000034543"/>
    </source>
</evidence>
<comment type="caution">
    <text evidence="1">The sequence shown here is derived from an EMBL/GenBank/DDBJ whole genome shotgun (WGS) entry which is preliminary data.</text>
</comment>
<name>A0A0G1FE76_9BACT</name>
<sequence length="68" mass="7362">MFNLKKLLLLICLTTTILIGAHFGMFSASAQGGGDPGVTGPFLFLHFLKYIPLATLHSRQQISQGQSN</sequence>
<evidence type="ECO:0000313" key="1">
    <source>
        <dbReference type="EMBL" id="KKS85138.1"/>
    </source>
</evidence>
<gene>
    <name evidence="1" type="ORF">UV59_C0010G0009</name>
</gene>
<dbReference type="Proteomes" id="UP000034543">
    <property type="component" value="Unassembled WGS sequence"/>
</dbReference>
<dbReference type="EMBL" id="LCFB01000010">
    <property type="protein sequence ID" value="KKS85138.1"/>
    <property type="molecule type" value="Genomic_DNA"/>
</dbReference>
<dbReference type="AlphaFoldDB" id="A0A0G1FE76"/>
<dbReference type="STRING" id="1618436.UV59_C0010G0009"/>
<accession>A0A0G1FE76</accession>
<proteinExistence type="predicted"/>
<protein>
    <submittedName>
        <fullName evidence="1">Uncharacterized protein</fullName>
    </submittedName>
</protein>
<organism evidence="1 2">
    <name type="scientific">Candidatus Gottesmanbacteria bacterium GW2011_GWA1_43_11</name>
    <dbReference type="NCBI Taxonomy" id="1618436"/>
    <lineage>
        <taxon>Bacteria</taxon>
        <taxon>Candidatus Gottesmaniibacteriota</taxon>
    </lineage>
</organism>
<reference evidence="1 2" key="1">
    <citation type="journal article" date="2015" name="Nature">
        <title>rRNA introns, odd ribosomes, and small enigmatic genomes across a large radiation of phyla.</title>
        <authorList>
            <person name="Brown C.T."/>
            <person name="Hug L.A."/>
            <person name="Thomas B.C."/>
            <person name="Sharon I."/>
            <person name="Castelle C.J."/>
            <person name="Singh A."/>
            <person name="Wilkins M.J."/>
            <person name="Williams K.H."/>
            <person name="Banfield J.F."/>
        </authorList>
    </citation>
    <scope>NUCLEOTIDE SEQUENCE [LARGE SCALE GENOMIC DNA]</scope>
</reference>